<dbReference type="PANTHER" id="PTHR30204:SF98">
    <property type="entry name" value="HTH-TYPE TRANSCRIPTIONAL REGULATOR ADHR"/>
    <property type="match status" value="1"/>
</dbReference>
<feature type="compositionally biased region" description="Acidic residues" evidence="2">
    <location>
        <begin position="126"/>
        <end position="136"/>
    </location>
</feature>
<dbReference type="SUPFAM" id="SSF46955">
    <property type="entry name" value="Putative DNA-binding domain"/>
    <property type="match status" value="1"/>
</dbReference>
<evidence type="ECO:0000256" key="2">
    <source>
        <dbReference type="SAM" id="MobiDB-lite"/>
    </source>
</evidence>
<dbReference type="AlphaFoldDB" id="A0A839DU93"/>
<dbReference type="PROSITE" id="PS00552">
    <property type="entry name" value="HTH_MERR_1"/>
    <property type="match status" value="1"/>
</dbReference>
<feature type="region of interest" description="Disordered" evidence="2">
    <location>
        <begin position="122"/>
        <end position="146"/>
    </location>
</feature>
<dbReference type="Pfam" id="PF13411">
    <property type="entry name" value="MerR_1"/>
    <property type="match status" value="1"/>
</dbReference>
<dbReference type="SMART" id="SM00422">
    <property type="entry name" value="HTH_MERR"/>
    <property type="match status" value="1"/>
</dbReference>
<evidence type="ECO:0000256" key="1">
    <source>
        <dbReference type="ARBA" id="ARBA00023125"/>
    </source>
</evidence>
<protein>
    <submittedName>
        <fullName evidence="4">DNA-binding transcriptional MerR regulator</fullName>
    </submittedName>
</protein>
<dbReference type="CDD" id="cd01109">
    <property type="entry name" value="HTH_YyaN"/>
    <property type="match status" value="1"/>
</dbReference>
<reference evidence="4 5" key="1">
    <citation type="submission" date="2020-07" db="EMBL/GenBank/DDBJ databases">
        <title>Sequencing the genomes of 1000 actinobacteria strains.</title>
        <authorList>
            <person name="Klenk H.-P."/>
        </authorList>
    </citation>
    <scope>NUCLEOTIDE SEQUENCE [LARGE SCALE GENOMIC DNA]</scope>
    <source>
        <strain evidence="4 5">DSM 45975</strain>
    </source>
</reference>
<dbReference type="PRINTS" id="PR00040">
    <property type="entry name" value="HTHMERR"/>
</dbReference>
<dbReference type="GO" id="GO:0003700">
    <property type="term" value="F:DNA-binding transcription factor activity"/>
    <property type="evidence" value="ECO:0007669"/>
    <property type="project" value="InterPro"/>
</dbReference>
<dbReference type="PROSITE" id="PS50937">
    <property type="entry name" value="HTH_MERR_2"/>
    <property type="match status" value="1"/>
</dbReference>
<feature type="domain" description="HTH merR-type" evidence="3">
    <location>
        <begin position="1"/>
        <end position="71"/>
    </location>
</feature>
<sequence>MSYSIADAARYSGLSIDTLRYYERVQLIEPPARDSGGRRIYTDADLSWLEFLTKLRTTGMPIRRMHEYAVLRRQGMAGAGARKRILAEQRTAVVERIAELRSCLDALDYKIDNCERLERRMAASAAEDDTAEDDTREAETKEEVSA</sequence>
<dbReference type="InterPro" id="IPR047057">
    <property type="entry name" value="MerR_fam"/>
</dbReference>
<keyword evidence="1 4" id="KW-0238">DNA-binding</keyword>
<dbReference type="PANTHER" id="PTHR30204">
    <property type="entry name" value="REDOX-CYCLING DRUG-SENSING TRANSCRIPTIONAL ACTIVATOR SOXR"/>
    <property type="match status" value="1"/>
</dbReference>
<dbReference type="GO" id="GO:0003677">
    <property type="term" value="F:DNA binding"/>
    <property type="evidence" value="ECO:0007669"/>
    <property type="project" value="UniProtKB-KW"/>
</dbReference>
<dbReference type="InterPro" id="IPR000551">
    <property type="entry name" value="MerR-type_HTH_dom"/>
</dbReference>
<dbReference type="EMBL" id="JACGWZ010000001">
    <property type="protein sequence ID" value="MBA8822845.1"/>
    <property type="molecule type" value="Genomic_DNA"/>
</dbReference>
<evidence type="ECO:0000313" key="4">
    <source>
        <dbReference type="EMBL" id="MBA8822845.1"/>
    </source>
</evidence>
<feature type="compositionally biased region" description="Basic and acidic residues" evidence="2">
    <location>
        <begin position="137"/>
        <end position="146"/>
    </location>
</feature>
<keyword evidence="5" id="KW-1185">Reference proteome</keyword>
<organism evidence="4 5">
    <name type="scientific">Halosaccharopolyspora lacisalsi</name>
    <dbReference type="NCBI Taxonomy" id="1000566"/>
    <lineage>
        <taxon>Bacteria</taxon>
        <taxon>Bacillati</taxon>
        <taxon>Actinomycetota</taxon>
        <taxon>Actinomycetes</taxon>
        <taxon>Pseudonocardiales</taxon>
        <taxon>Pseudonocardiaceae</taxon>
        <taxon>Halosaccharopolyspora</taxon>
    </lineage>
</organism>
<evidence type="ECO:0000313" key="5">
    <source>
        <dbReference type="Proteomes" id="UP000569329"/>
    </source>
</evidence>
<comment type="caution">
    <text evidence="4">The sequence shown here is derived from an EMBL/GenBank/DDBJ whole genome shotgun (WGS) entry which is preliminary data.</text>
</comment>
<dbReference type="RefSeq" id="WP_182542181.1">
    <property type="nucleotide sequence ID" value="NZ_JACGWZ010000001.1"/>
</dbReference>
<dbReference type="Proteomes" id="UP000569329">
    <property type="component" value="Unassembled WGS sequence"/>
</dbReference>
<evidence type="ECO:0000259" key="3">
    <source>
        <dbReference type="PROSITE" id="PS50937"/>
    </source>
</evidence>
<dbReference type="InterPro" id="IPR009061">
    <property type="entry name" value="DNA-bd_dom_put_sf"/>
</dbReference>
<dbReference type="Gene3D" id="1.10.1660.10">
    <property type="match status" value="1"/>
</dbReference>
<accession>A0A839DU93</accession>
<name>A0A839DU93_9PSEU</name>
<proteinExistence type="predicted"/>
<gene>
    <name evidence="4" type="ORF">FHX42_000174</name>
</gene>